<dbReference type="Gene3D" id="3.90.1720.10">
    <property type="entry name" value="endopeptidase domain like (from Nostoc punctiforme)"/>
    <property type="match status" value="1"/>
</dbReference>
<protein>
    <submittedName>
        <fullName evidence="7">Lecithin retinol acyltransferase domain-containing protein</fullName>
    </submittedName>
</protein>
<evidence type="ECO:0000259" key="6">
    <source>
        <dbReference type="PROSITE" id="PS51934"/>
    </source>
</evidence>
<dbReference type="PANTHER" id="PTHR13943">
    <property type="entry name" value="HRAS-LIKE SUPPRESSOR - RELATED"/>
    <property type="match status" value="1"/>
</dbReference>
<evidence type="ECO:0000256" key="2">
    <source>
        <dbReference type="ARBA" id="ARBA00022679"/>
    </source>
</evidence>
<dbReference type="EMBL" id="JAKKPZ010000016">
    <property type="protein sequence ID" value="KAI1713176.1"/>
    <property type="molecule type" value="Genomic_DNA"/>
</dbReference>
<feature type="chain" id="PRO_5042156872" evidence="5">
    <location>
        <begin position="20"/>
        <end position="309"/>
    </location>
</feature>
<sequence length="309" mass="35335">MVHCYYVLILLLICLTCAGAPKLKKARPNQQVKVQAEQNTQTAPKNSSPIFGLLYLISDENGPAELESKDNVKDGEIELEAAPEIANEFAKEATQKDVSVGNLMEPKELQKVPIEPEDESENTNPKCHVEPNHRNALLQMDSVLLASQQRHLVGNWFHVEEVEDDNFNKKFNPGDLIEIKIRLGDKPIRAYHWAIYMGDGMIIHLKNVKGSGAEIQLKKLSEMYKKRWMRKNNYMDLFFSPRSVHEILEWAQARVGCKYKYSLLFWNCEHFAVETRYGKIFSLQVRNYARPLTTASATVVNKVASDLRS</sequence>
<dbReference type="GO" id="GO:0005737">
    <property type="term" value="C:cytoplasm"/>
    <property type="evidence" value="ECO:0007669"/>
    <property type="project" value="TreeGrafter"/>
</dbReference>
<dbReference type="Proteomes" id="UP001201812">
    <property type="component" value="Unassembled WGS sequence"/>
</dbReference>
<comment type="similarity">
    <text evidence="1">Belongs to the H-rev107 family.</text>
</comment>
<dbReference type="InterPro" id="IPR051496">
    <property type="entry name" value="H-rev107_PLA/AT"/>
</dbReference>
<dbReference type="GO" id="GO:0008970">
    <property type="term" value="F:phospholipase A1 activity"/>
    <property type="evidence" value="ECO:0007669"/>
    <property type="project" value="TreeGrafter"/>
</dbReference>
<keyword evidence="4" id="KW-0443">Lipid metabolism</keyword>
<feature type="signal peptide" evidence="5">
    <location>
        <begin position="1"/>
        <end position="19"/>
    </location>
</feature>
<dbReference type="AlphaFoldDB" id="A0AAD4N371"/>
<keyword evidence="5" id="KW-0732">Signal</keyword>
<dbReference type="InterPro" id="IPR007053">
    <property type="entry name" value="LRAT_dom"/>
</dbReference>
<dbReference type="GO" id="GO:0004623">
    <property type="term" value="F:phospholipase A2 activity"/>
    <property type="evidence" value="ECO:0007669"/>
    <property type="project" value="TreeGrafter"/>
</dbReference>
<evidence type="ECO:0000256" key="3">
    <source>
        <dbReference type="ARBA" id="ARBA00022801"/>
    </source>
</evidence>
<feature type="domain" description="LRAT" evidence="6">
    <location>
        <begin position="182"/>
        <end position="284"/>
    </location>
</feature>
<evidence type="ECO:0000256" key="5">
    <source>
        <dbReference type="SAM" id="SignalP"/>
    </source>
</evidence>
<organism evidence="7 8">
    <name type="scientific">Ditylenchus destructor</name>
    <dbReference type="NCBI Taxonomy" id="166010"/>
    <lineage>
        <taxon>Eukaryota</taxon>
        <taxon>Metazoa</taxon>
        <taxon>Ecdysozoa</taxon>
        <taxon>Nematoda</taxon>
        <taxon>Chromadorea</taxon>
        <taxon>Rhabditida</taxon>
        <taxon>Tylenchina</taxon>
        <taxon>Tylenchomorpha</taxon>
        <taxon>Sphaerularioidea</taxon>
        <taxon>Anguinidae</taxon>
        <taxon>Anguininae</taxon>
        <taxon>Ditylenchus</taxon>
    </lineage>
</organism>
<evidence type="ECO:0000256" key="1">
    <source>
        <dbReference type="ARBA" id="ARBA00007824"/>
    </source>
</evidence>
<dbReference type="PANTHER" id="PTHR13943:SF77">
    <property type="entry name" value="LRAT DOMAIN-CONTAINING PROTEIN"/>
    <property type="match status" value="1"/>
</dbReference>
<keyword evidence="7" id="KW-0012">Acyltransferase</keyword>
<reference evidence="7" key="1">
    <citation type="submission" date="2022-01" db="EMBL/GenBank/DDBJ databases">
        <title>Genome Sequence Resource for Two Populations of Ditylenchus destructor, the Migratory Endoparasitic Phytonematode.</title>
        <authorList>
            <person name="Zhang H."/>
            <person name="Lin R."/>
            <person name="Xie B."/>
        </authorList>
    </citation>
    <scope>NUCLEOTIDE SEQUENCE</scope>
    <source>
        <strain evidence="7">BazhouSP</strain>
    </source>
</reference>
<evidence type="ECO:0000313" key="7">
    <source>
        <dbReference type="EMBL" id="KAI1713176.1"/>
    </source>
</evidence>
<dbReference type="GO" id="GO:0016410">
    <property type="term" value="F:N-acyltransferase activity"/>
    <property type="evidence" value="ECO:0007669"/>
    <property type="project" value="TreeGrafter"/>
</dbReference>
<proteinExistence type="inferred from homology"/>
<name>A0AAD4N371_9BILA</name>
<keyword evidence="8" id="KW-1185">Reference proteome</keyword>
<dbReference type="Pfam" id="PF04970">
    <property type="entry name" value="LRAT"/>
    <property type="match status" value="1"/>
</dbReference>
<evidence type="ECO:0000313" key="8">
    <source>
        <dbReference type="Proteomes" id="UP001201812"/>
    </source>
</evidence>
<gene>
    <name evidence="7" type="ORF">DdX_09248</name>
</gene>
<comment type="caution">
    <text evidence="7">The sequence shown here is derived from an EMBL/GenBank/DDBJ whole genome shotgun (WGS) entry which is preliminary data.</text>
</comment>
<accession>A0AAD4N371</accession>
<keyword evidence="3" id="KW-0378">Hydrolase</keyword>
<keyword evidence="2" id="KW-0808">Transferase</keyword>
<dbReference type="GO" id="GO:0070292">
    <property type="term" value="P:N-acylphosphatidylethanolamine metabolic process"/>
    <property type="evidence" value="ECO:0007669"/>
    <property type="project" value="TreeGrafter"/>
</dbReference>
<dbReference type="PROSITE" id="PS51934">
    <property type="entry name" value="LRAT"/>
    <property type="match status" value="1"/>
</dbReference>
<evidence type="ECO:0000256" key="4">
    <source>
        <dbReference type="ARBA" id="ARBA00023098"/>
    </source>
</evidence>